<sequence length="214" mass="23515">MKLNKMADTQSNSNQTKKSTVKVIGGGFSKWFGMLTGRGASQSNPIQVQNSQLVDKKNQPLEEDSVAEDIKKAKKLLSLGMQKFSKSAGPSVQKGKEMESKGVEYAKKVVDIDFTKKAVKIFLVIIFVLIILFVASRVLDLTNKNGGDTNVPTPTNVPTAPPYKRTEPSIYDKDATILKIEEDAKVLLNEIVGKSLDDDSISPPNLDVNINFER</sequence>
<dbReference type="AlphaFoldDB" id="A0A0G0K6E2"/>
<evidence type="ECO:0000313" key="2">
    <source>
        <dbReference type="EMBL" id="KKQ44624.1"/>
    </source>
</evidence>
<name>A0A0G0K6E2_9BACT</name>
<evidence type="ECO:0000256" key="1">
    <source>
        <dbReference type="SAM" id="Phobius"/>
    </source>
</evidence>
<organism evidence="2 3">
    <name type="scientific">Candidatus Woesebacteria bacterium GW2011_GWA1_37_8</name>
    <dbReference type="NCBI Taxonomy" id="1618546"/>
    <lineage>
        <taxon>Bacteria</taxon>
        <taxon>Candidatus Woeseibacteriota</taxon>
    </lineage>
</organism>
<comment type="caution">
    <text evidence="2">The sequence shown here is derived from an EMBL/GenBank/DDBJ whole genome shotgun (WGS) entry which is preliminary data.</text>
</comment>
<evidence type="ECO:0000313" key="3">
    <source>
        <dbReference type="Proteomes" id="UP000034603"/>
    </source>
</evidence>
<reference evidence="2 3" key="1">
    <citation type="journal article" date="2015" name="Nature">
        <title>rRNA introns, odd ribosomes, and small enigmatic genomes across a large radiation of phyla.</title>
        <authorList>
            <person name="Brown C.T."/>
            <person name="Hug L.A."/>
            <person name="Thomas B.C."/>
            <person name="Sharon I."/>
            <person name="Castelle C.J."/>
            <person name="Singh A."/>
            <person name="Wilkins M.J."/>
            <person name="Williams K.H."/>
            <person name="Banfield J.F."/>
        </authorList>
    </citation>
    <scope>NUCLEOTIDE SEQUENCE [LARGE SCALE GENOMIC DNA]</scope>
</reference>
<keyword evidence="1" id="KW-0812">Transmembrane</keyword>
<accession>A0A0G0K6E2</accession>
<keyword evidence="1" id="KW-0472">Membrane</keyword>
<proteinExistence type="predicted"/>
<feature type="transmembrane region" description="Helical" evidence="1">
    <location>
        <begin position="121"/>
        <end position="139"/>
    </location>
</feature>
<keyword evidence="1" id="KW-1133">Transmembrane helix</keyword>
<dbReference type="EMBL" id="LBTR01000023">
    <property type="protein sequence ID" value="KKQ44624.1"/>
    <property type="molecule type" value="Genomic_DNA"/>
</dbReference>
<protein>
    <submittedName>
        <fullName evidence="2">Uncharacterized protein</fullName>
    </submittedName>
</protein>
<dbReference type="Proteomes" id="UP000034603">
    <property type="component" value="Unassembled WGS sequence"/>
</dbReference>
<gene>
    <name evidence="2" type="ORF">US62_C0023G0010</name>
</gene>